<sequence length="124" mass="13804">MKVLQVLTRIFLSREQLEASVSFYESLFSTQSSLRESFEGGIEAVQVGPLLLIAGPEQALGALKATQANFLVDSLSEWQAYLRKNGATILDGPKQAPTGMEMRVRHPDGTWIKYVQYEDSVYSC</sequence>
<organism evidence="1 2">
    <name type="scientific">Ktedonosporobacter rubrisoli</name>
    <dbReference type="NCBI Taxonomy" id="2509675"/>
    <lineage>
        <taxon>Bacteria</taxon>
        <taxon>Bacillati</taxon>
        <taxon>Chloroflexota</taxon>
        <taxon>Ktedonobacteria</taxon>
        <taxon>Ktedonobacterales</taxon>
        <taxon>Ktedonosporobacteraceae</taxon>
        <taxon>Ktedonosporobacter</taxon>
    </lineage>
</organism>
<accession>A0A4P6JVJ8</accession>
<dbReference type="KEGG" id="kbs:EPA93_24575"/>
<proteinExistence type="predicted"/>
<dbReference type="Gene3D" id="3.10.180.10">
    <property type="entry name" value="2,3-Dihydroxybiphenyl 1,2-Dioxygenase, domain 1"/>
    <property type="match status" value="1"/>
</dbReference>
<protein>
    <submittedName>
        <fullName evidence="1">VOC family protein</fullName>
    </submittedName>
</protein>
<gene>
    <name evidence="1" type="ORF">EPA93_24575</name>
</gene>
<dbReference type="InterPro" id="IPR029068">
    <property type="entry name" value="Glyas_Bleomycin-R_OHBP_Dase"/>
</dbReference>
<evidence type="ECO:0000313" key="2">
    <source>
        <dbReference type="Proteomes" id="UP000290365"/>
    </source>
</evidence>
<reference evidence="1 2" key="1">
    <citation type="submission" date="2019-01" db="EMBL/GenBank/DDBJ databases">
        <title>Ktedonosporobacter rubrisoli SCAWS-G2.</title>
        <authorList>
            <person name="Huang Y."/>
            <person name="Yan B."/>
        </authorList>
    </citation>
    <scope>NUCLEOTIDE SEQUENCE [LARGE SCALE GENOMIC DNA]</scope>
    <source>
        <strain evidence="1 2">SCAWS-G2</strain>
    </source>
</reference>
<evidence type="ECO:0000313" key="1">
    <source>
        <dbReference type="EMBL" id="QBD78986.1"/>
    </source>
</evidence>
<name>A0A4P6JVJ8_KTERU</name>
<dbReference type="SUPFAM" id="SSF54593">
    <property type="entry name" value="Glyoxalase/Bleomycin resistance protein/Dihydroxybiphenyl dioxygenase"/>
    <property type="match status" value="1"/>
</dbReference>
<dbReference type="RefSeq" id="WP_129890039.1">
    <property type="nucleotide sequence ID" value="NZ_CP035758.1"/>
</dbReference>
<dbReference type="Proteomes" id="UP000290365">
    <property type="component" value="Chromosome"/>
</dbReference>
<dbReference type="OrthoDB" id="1492945at2"/>
<keyword evidence="2" id="KW-1185">Reference proteome</keyword>
<dbReference type="AlphaFoldDB" id="A0A4P6JVJ8"/>
<dbReference type="EMBL" id="CP035758">
    <property type="protein sequence ID" value="QBD78986.1"/>
    <property type="molecule type" value="Genomic_DNA"/>
</dbReference>